<evidence type="ECO:0000256" key="1">
    <source>
        <dbReference type="ARBA" id="ARBA00022630"/>
    </source>
</evidence>
<keyword evidence="2" id="KW-0560">Oxidoreductase</keyword>
<name>A0A6J7F1Z8_9ZZZZ</name>
<evidence type="ECO:0000256" key="3">
    <source>
        <dbReference type="ARBA" id="ARBA00023033"/>
    </source>
</evidence>
<proteinExistence type="predicted"/>
<dbReference type="AlphaFoldDB" id="A0A6J7F1Z8"/>
<dbReference type="PANTHER" id="PTHR30137">
    <property type="entry name" value="LUCIFERASE-LIKE MONOOXYGENASE"/>
    <property type="match status" value="1"/>
</dbReference>
<accession>A0A6J7F1Z8</accession>
<dbReference type="GO" id="GO:0004497">
    <property type="term" value="F:monooxygenase activity"/>
    <property type="evidence" value="ECO:0007669"/>
    <property type="project" value="UniProtKB-KW"/>
</dbReference>
<dbReference type="PANTHER" id="PTHR30137:SF16">
    <property type="entry name" value="BLL0895 PROTEIN"/>
    <property type="match status" value="1"/>
</dbReference>
<reference evidence="5" key="1">
    <citation type="submission" date="2020-05" db="EMBL/GenBank/DDBJ databases">
        <authorList>
            <person name="Chiriac C."/>
            <person name="Salcher M."/>
            <person name="Ghai R."/>
            <person name="Kavagutti S V."/>
        </authorList>
    </citation>
    <scope>NUCLEOTIDE SEQUENCE</scope>
</reference>
<dbReference type="InterPro" id="IPR050766">
    <property type="entry name" value="Bact_Lucif_Oxidored"/>
</dbReference>
<evidence type="ECO:0000256" key="2">
    <source>
        <dbReference type="ARBA" id="ARBA00023002"/>
    </source>
</evidence>
<keyword evidence="1" id="KW-0285">Flavoprotein</keyword>
<dbReference type="Pfam" id="PF00296">
    <property type="entry name" value="Bac_luciferase"/>
    <property type="match status" value="1"/>
</dbReference>
<dbReference type="InterPro" id="IPR036661">
    <property type="entry name" value="Luciferase-like_sf"/>
</dbReference>
<dbReference type="EMBL" id="CAFBLP010000097">
    <property type="protein sequence ID" value="CAB4889506.1"/>
    <property type="molecule type" value="Genomic_DNA"/>
</dbReference>
<dbReference type="GO" id="GO:0016705">
    <property type="term" value="F:oxidoreductase activity, acting on paired donors, with incorporation or reduction of molecular oxygen"/>
    <property type="evidence" value="ECO:0007669"/>
    <property type="project" value="InterPro"/>
</dbReference>
<evidence type="ECO:0000259" key="4">
    <source>
        <dbReference type="Pfam" id="PF00296"/>
    </source>
</evidence>
<dbReference type="GO" id="GO:0005829">
    <property type="term" value="C:cytosol"/>
    <property type="evidence" value="ECO:0007669"/>
    <property type="project" value="TreeGrafter"/>
</dbReference>
<organism evidence="5">
    <name type="scientific">freshwater metagenome</name>
    <dbReference type="NCBI Taxonomy" id="449393"/>
    <lineage>
        <taxon>unclassified sequences</taxon>
        <taxon>metagenomes</taxon>
        <taxon>ecological metagenomes</taxon>
    </lineage>
</organism>
<dbReference type="InterPro" id="IPR011251">
    <property type="entry name" value="Luciferase-like_dom"/>
</dbReference>
<dbReference type="Gene3D" id="3.20.20.30">
    <property type="entry name" value="Luciferase-like domain"/>
    <property type="match status" value="1"/>
</dbReference>
<keyword evidence="3" id="KW-0503">Monooxygenase</keyword>
<protein>
    <submittedName>
        <fullName evidence="5">Unannotated protein</fullName>
    </submittedName>
</protein>
<dbReference type="SUPFAM" id="SSF51679">
    <property type="entry name" value="Bacterial luciferase-like"/>
    <property type="match status" value="1"/>
</dbReference>
<evidence type="ECO:0000313" key="5">
    <source>
        <dbReference type="EMBL" id="CAB4889506.1"/>
    </source>
</evidence>
<gene>
    <name evidence="5" type="ORF">UFOPK3376_02700</name>
</gene>
<sequence>MRVDTNFFCTVPMPDAGDPSIEATARRYGNDAVIECYKNLVEWSKTADQLGFDTMWLTEHHFQHEGYEVLPNLIMFGMHLAHITNNMRFGQMFNVVPQWHPLRLAEDFALADIITGGRMEFGVGRGTVPREAWALGTVVASGDNSMSAEHDRINRQIFEESMEVIKLAWYNETFSYRGKQFVLPPDDVPDRGSYVDHLTLIPKPLRTVDIYQPVTSPETIEYVPRAGHKAVYWLQNADSQKQKWDRYAEIRAEMGQPVAPGQDRCLVLNLHVAKTREQALVKGRPGQDEFNKFLAPYGRFSSYRNPDGSKVAFDHCPTVEESNAQKIQIVGSIDDAVDAIGYWRDLLDLKHICFFLDYPGLTREDMNEQMHLIAEEVFPRLGETIDRRPLTGSPLV</sequence>
<feature type="domain" description="Luciferase-like" evidence="4">
    <location>
        <begin position="35"/>
        <end position="285"/>
    </location>
</feature>